<dbReference type="EMBL" id="WOWC01000001">
    <property type="protein sequence ID" value="NLV02999.1"/>
    <property type="molecule type" value="Genomic_DNA"/>
</dbReference>
<proteinExistence type="predicted"/>
<dbReference type="RefSeq" id="WP_170076591.1">
    <property type="nucleotide sequence ID" value="NZ_WOWC01000001.1"/>
</dbReference>
<accession>A0A847TR90</accession>
<dbReference type="Proteomes" id="UP000619835">
    <property type="component" value="Unassembled WGS sequence"/>
</dbReference>
<gene>
    <name evidence="1" type="ORF">GOC85_10445</name>
</gene>
<evidence type="ECO:0000313" key="2">
    <source>
        <dbReference type="Proteomes" id="UP000619835"/>
    </source>
</evidence>
<comment type="caution">
    <text evidence="1">The sequence shown here is derived from an EMBL/GenBank/DDBJ whole genome shotgun (WGS) entry which is preliminary data.</text>
</comment>
<protein>
    <submittedName>
        <fullName evidence="1">Uncharacterized protein</fullName>
    </submittedName>
</protein>
<dbReference type="AlphaFoldDB" id="A0A847TR90"/>
<reference evidence="1" key="1">
    <citation type="submission" date="2019-12" db="EMBL/GenBank/DDBJ databases">
        <title>Haloferax alexandrinus strain pws11.</title>
        <authorList>
            <person name="Verma D.K."/>
            <person name="Gopal K."/>
            <person name="Prasad E.S."/>
        </authorList>
    </citation>
    <scope>NUCLEOTIDE SEQUENCE</scope>
    <source>
        <strain evidence="1">Pws11</strain>
    </source>
</reference>
<evidence type="ECO:0000313" key="1">
    <source>
        <dbReference type="EMBL" id="NLV02999.1"/>
    </source>
</evidence>
<organism evidence="1 2">
    <name type="scientific">Haloferax volcanii</name>
    <name type="common">Halobacterium volcanii</name>
    <dbReference type="NCBI Taxonomy" id="2246"/>
    <lineage>
        <taxon>Archaea</taxon>
        <taxon>Methanobacteriati</taxon>
        <taxon>Methanobacteriota</taxon>
        <taxon>Stenosarchaea group</taxon>
        <taxon>Halobacteria</taxon>
        <taxon>Halobacteriales</taxon>
        <taxon>Haloferacaceae</taxon>
        <taxon>Haloferax</taxon>
    </lineage>
</organism>
<sequence>MEPGATSDEIREEIFDSFTSKIEESDIDEGTADTILTQILADNPPHEFSDELITAVGEDNEA</sequence>
<name>A0A847TR90_HALVO</name>